<comment type="caution">
    <text evidence="1">The sequence shown here is derived from an EMBL/GenBank/DDBJ whole genome shotgun (WGS) entry which is preliminary data.</text>
</comment>
<organism evidence="1 2">
    <name type="scientific">Pseudolycoriella hygida</name>
    <dbReference type="NCBI Taxonomy" id="35572"/>
    <lineage>
        <taxon>Eukaryota</taxon>
        <taxon>Metazoa</taxon>
        <taxon>Ecdysozoa</taxon>
        <taxon>Arthropoda</taxon>
        <taxon>Hexapoda</taxon>
        <taxon>Insecta</taxon>
        <taxon>Pterygota</taxon>
        <taxon>Neoptera</taxon>
        <taxon>Endopterygota</taxon>
        <taxon>Diptera</taxon>
        <taxon>Nematocera</taxon>
        <taxon>Sciaroidea</taxon>
        <taxon>Sciaridae</taxon>
        <taxon>Pseudolycoriella</taxon>
    </lineage>
</organism>
<dbReference type="Proteomes" id="UP001151699">
    <property type="component" value="Chromosome X"/>
</dbReference>
<sequence>MSFLLKILNCAIAAVITTLTVKKLMKFVKPKRIEQVLFANNASGCCSDFSNDNSCGSRYCLNKNVRLIVNLINQCQYSVCLALYSLDLHEVTEAILNAQRRKIDVKIIASAAVMHNLSRKFTRLSLSGKNSLEKIDLCLSDNCRNTLLDLNFVVLLGRLRRCFACNNCIR</sequence>
<accession>A0A9Q0MX12</accession>
<evidence type="ECO:0000313" key="2">
    <source>
        <dbReference type="Proteomes" id="UP001151699"/>
    </source>
</evidence>
<protein>
    <recommendedName>
        <fullName evidence="3">Phospholipase D-like domain-containing protein</fullName>
    </recommendedName>
</protein>
<dbReference type="AlphaFoldDB" id="A0A9Q0MX12"/>
<dbReference type="SUPFAM" id="SSF56024">
    <property type="entry name" value="Phospholipase D/nuclease"/>
    <property type="match status" value="1"/>
</dbReference>
<evidence type="ECO:0008006" key="3">
    <source>
        <dbReference type="Google" id="ProtNLM"/>
    </source>
</evidence>
<proteinExistence type="predicted"/>
<gene>
    <name evidence="1" type="ORF">Bhyg_11502</name>
</gene>
<evidence type="ECO:0000313" key="1">
    <source>
        <dbReference type="EMBL" id="KAJ6638764.1"/>
    </source>
</evidence>
<reference evidence="1" key="1">
    <citation type="submission" date="2022-07" db="EMBL/GenBank/DDBJ databases">
        <authorList>
            <person name="Trinca V."/>
            <person name="Uliana J.V.C."/>
            <person name="Torres T.T."/>
            <person name="Ward R.J."/>
            <person name="Monesi N."/>
        </authorList>
    </citation>
    <scope>NUCLEOTIDE SEQUENCE</scope>
    <source>
        <strain evidence="1">HSMRA1968</strain>
        <tissue evidence="1">Whole embryos</tissue>
    </source>
</reference>
<dbReference type="Gene3D" id="3.30.870.10">
    <property type="entry name" value="Endonuclease Chain A"/>
    <property type="match status" value="1"/>
</dbReference>
<keyword evidence="2" id="KW-1185">Reference proteome</keyword>
<name>A0A9Q0MX12_9DIPT</name>
<dbReference type="EMBL" id="WJQU01000003">
    <property type="protein sequence ID" value="KAJ6638764.1"/>
    <property type="molecule type" value="Genomic_DNA"/>
</dbReference>
<dbReference type="OrthoDB" id="5205528at2759"/>